<dbReference type="Pfam" id="PF13561">
    <property type="entry name" value="adh_short_C2"/>
    <property type="match status" value="1"/>
</dbReference>
<dbReference type="PRINTS" id="PR00080">
    <property type="entry name" value="SDRFAMILY"/>
</dbReference>
<gene>
    <name evidence="2" type="ORF">SNE40_000507</name>
</gene>
<dbReference type="AlphaFoldDB" id="A0AAN8KAL5"/>
<dbReference type="InterPro" id="IPR036291">
    <property type="entry name" value="NAD(P)-bd_dom_sf"/>
</dbReference>
<keyword evidence="1" id="KW-0560">Oxidoreductase</keyword>
<evidence type="ECO:0000313" key="2">
    <source>
        <dbReference type="EMBL" id="KAK6194985.1"/>
    </source>
</evidence>
<dbReference type="PANTHER" id="PTHR43975:SF2">
    <property type="entry name" value="EG:BACR7A4.14 PROTEIN-RELATED"/>
    <property type="match status" value="1"/>
</dbReference>
<protein>
    <submittedName>
        <fullName evidence="2">Uncharacterized protein</fullName>
    </submittedName>
</protein>
<evidence type="ECO:0000256" key="1">
    <source>
        <dbReference type="ARBA" id="ARBA00023002"/>
    </source>
</evidence>
<dbReference type="PANTHER" id="PTHR43975">
    <property type="entry name" value="ZGC:101858"/>
    <property type="match status" value="1"/>
</dbReference>
<dbReference type="InterPro" id="IPR002347">
    <property type="entry name" value="SDR_fam"/>
</dbReference>
<reference evidence="2 3" key="1">
    <citation type="submission" date="2024-01" db="EMBL/GenBank/DDBJ databases">
        <title>The genome of the rayed Mediterranean limpet Patella caerulea (Linnaeus, 1758).</title>
        <authorList>
            <person name="Anh-Thu Weber A."/>
            <person name="Halstead-Nussloch G."/>
        </authorList>
    </citation>
    <scope>NUCLEOTIDE SEQUENCE [LARGE SCALE GENOMIC DNA]</scope>
    <source>
        <strain evidence="2">AATW-2023a</strain>
        <tissue evidence="2">Whole specimen</tissue>
    </source>
</reference>
<dbReference type="FunFam" id="3.40.50.720:FF:000084">
    <property type="entry name" value="Short-chain dehydrogenase reductase"/>
    <property type="match status" value="1"/>
</dbReference>
<dbReference type="EMBL" id="JAZGQO010000001">
    <property type="protein sequence ID" value="KAK6194985.1"/>
    <property type="molecule type" value="Genomic_DNA"/>
</dbReference>
<accession>A0AAN8KAL5</accession>
<dbReference type="InterPro" id="IPR020904">
    <property type="entry name" value="Sc_DH/Rdtase_CS"/>
</dbReference>
<dbReference type="Gene3D" id="3.40.50.720">
    <property type="entry name" value="NAD(P)-binding Rossmann-like Domain"/>
    <property type="match status" value="1"/>
</dbReference>
<dbReference type="Proteomes" id="UP001347796">
    <property type="component" value="Unassembled WGS sequence"/>
</dbReference>
<dbReference type="SUPFAM" id="SSF51735">
    <property type="entry name" value="NAD(P)-binding Rossmann-fold domains"/>
    <property type="match status" value="1"/>
</dbReference>
<name>A0AAN8KAL5_PATCE</name>
<proteinExistence type="predicted"/>
<evidence type="ECO:0000313" key="3">
    <source>
        <dbReference type="Proteomes" id="UP001347796"/>
    </source>
</evidence>
<sequence length="261" mass="28555">MASLEDKVVIITGSGAGIGQGIALHLAQFNVKLVLVDIKVDRNNETSQQCQAIGLSKDKILTLGCDVRKEEDLQNVVDTTIKTFGSIYGLVNNAGVGINQSIENLDMDNYDNTMRVNLRAPVYLSKLCIPYLKQSKGSVVNMSSILSQRGYPLLPVYSMTKAALNHFTHLFAAEMAEYGVRCNCICPGYTRSEFRANAGIVEPPDIHATQSSIIPLKRIGEPEDVGKLVKFLLSEESSYITGEEIRIDGGRANPVFQIISK</sequence>
<keyword evidence="3" id="KW-1185">Reference proteome</keyword>
<dbReference type="GO" id="GO:0016491">
    <property type="term" value="F:oxidoreductase activity"/>
    <property type="evidence" value="ECO:0007669"/>
    <property type="project" value="UniProtKB-KW"/>
</dbReference>
<dbReference type="PRINTS" id="PR00081">
    <property type="entry name" value="GDHRDH"/>
</dbReference>
<organism evidence="2 3">
    <name type="scientific">Patella caerulea</name>
    <name type="common">Rayed Mediterranean limpet</name>
    <dbReference type="NCBI Taxonomy" id="87958"/>
    <lineage>
        <taxon>Eukaryota</taxon>
        <taxon>Metazoa</taxon>
        <taxon>Spiralia</taxon>
        <taxon>Lophotrochozoa</taxon>
        <taxon>Mollusca</taxon>
        <taxon>Gastropoda</taxon>
        <taxon>Patellogastropoda</taxon>
        <taxon>Patelloidea</taxon>
        <taxon>Patellidae</taxon>
        <taxon>Patella</taxon>
    </lineage>
</organism>
<dbReference type="PROSITE" id="PS00061">
    <property type="entry name" value="ADH_SHORT"/>
    <property type="match status" value="1"/>
</dbReference>
<comment type="caution">
    <text evidence="2">The sequence shown here is derived from an EMBL/GenBank/DDBJ whole genome shotgun (WGS) entry which is preliminary data.</text>
</comment>